<dbReference type="GeneID" id="101852811"/>
<feature type="transmembrane region" description="Helical" evidence="1">
    <location>
        <begin position="52"/>
        <end position="74"/>
    </location>
</feature>
<dbReference type="RefSeq" id="XP_012945442.1">
    <property type="nucleotide sequence ID" value="XM_013089988.1"/>
</dbReference>
<reference evidence="3" key="1">
    <citation type="submission" date="2025-08" db="UniProtKB">
        <authorList>
            <consortium name="RefSeq"/>
        </authorList>
    </citation>
    <scope>IDENTIFICATION</scope>
</reference>
<sequence>MSVNTANLTSVSATSLLNNETEDRFTGGFCSDDLWDTDLLVTSSWPRLTSCFLHTVLVYVPFACLWCPLPVYLYRLIAAGPRPLPISCLSVFKMTTKGPNYDSADLGHGLAVSPCR</sequence>
<keyword evidence="2" id="KW-1185">Reference proteome</keyword>
<dbReference type="Proteomes" id="UP000694888">
    <property type="component" value="Unplaced"/>
</dbReference>
<proteinExistence type="predicted"/>
<evidence type="ECO:0000313" key="3">
    <source>
        <dbReference type="RefSeq" id="XP_012945442.1"/>
    </source>
</evidence>
<name>A0ABM1AD63_APLCA</name>
<evidence type="ECO:0000313" key="2">
    <source>
        <dbReference type="Proteomes" id="UP000694888"/>
    </source>
</evidence>
<organism evidence="2 3">
    <name type="scientific">Aplysia californica</name>
    <name type="common">California sea hare</name>
    <dbReference type="NCBI Taxonomy" id="6500"/>
    <lineage>
        <taxon>Eukaryota</taxon>
        <taxon>Metazoa</taxon>
        <taxon>Spiralia</taxon>
        <taxon>Lophotrochozoa</taxon>
        <taxon>Mollusca</taxon>
        <taxon>Gastropoda</taxon>
        <taxon>Heterobranchia</taxon>
        <taxon>Euthyneura</taxon>
        <taxon>Tectipleura</taxon>
        <taxon>Aplysiida</taxon>
        <taxon>Aplysioidea</taxon>
        <taxon>Aplysiidae</taxon>
        <taxon>Aplysia</taxon>
    </lineage>
</organism>
<gene>
    <name evidence="3" type="primary">LOC101852811</name>
</gene>
<accession>A0ABM1AD63</accession>
<keyword evidence="1" id="KW-1133">Transmembrane helix</keyword>
<evidence type="ECO:0000256" key="1">
    <source>
        <dbReference type="SAM" id="Phobius"/>
    </source>
</evidence>
<keyword evidence="1" id="KW-0812">Transmembrane</keyword>
<keyword evidence="1" id="KW-0472">Membrane</keyword>
<protein>
    <submittedName>
        <fullName evidence="3">Canalicular multispecific organic anion transporter 2</fullName>
    </submittedName>
</protein>